<keyword evidence="1" id="KW-0812">Transmembrane</keyword>
<proteinExistence type="predicted"/>
<reference evidence="3" key="1">
    <citation type="submission" date="2016-11" db="UniProtKB">
        <authorList>
            <consortium name="WormBaseParasite"/>
        </authorList>
    </citation>
    <scope>IDENTIFICATION</scope>
</reference>
<dbReference type="AlphaFoldDB" id="A0A1I7WHL1"/>
<organism evidence="2 3">
    <name type="scientific">Heterorhabditis bacteriophora</name>
    <name type="common">Entomopathogenic nematode worm</name>
    <dbReference type="NCBI Taxonomy" id="37862"/>
    <lineage>
        <taxon>Eukaryota</taxon>
        <taxon>Metazoa</taxon>
        <taxon>Ecdysozoa</taxon>
        <taxon>Nematoda</taxon>
        <taxon>Chromadorea</taxon>
        <taxon>Rhabditida</taxon>
        <taxon>Rhabditina</taxon>
        <taxon>Rhabditomorpha</taxon>
        <taxon>Strongyloidea</taxon>
        <taxon>Heterorhabditidae</taxon>
        <taxon>Heterorhabditis</taxon>
    </lineage>
</organism>
<keyword evidence="1" id="KW-1133">Transmembrane helix</keyword>
<dbReference type="WBParaSite" id="Hba_04488">
    <property type="protein sequence ID" value="Hba_04488"/>
    <property type="gene ID" value="Hba_04488"/>
</dbReference>
<keyword evidence="1" id="KW-0472">Membrane</keyword>
<sequence>MVVFSTTKFEQEKMFCKRILLVWVRLIASSRELESMCDRFLLNIEEYVVNSILLFCLRQLFRLLCYGIKLCITSLFFLKTMVRRKHFFVLLDFTHRKASTRILRFVRKLSFHASDFWVSLKKRHSDSFKIT</sequence>
<evidence type="ECO:0000256" key="1">
    <source>
        <dbReference type="SAM" id="Phobius"/>
    </source>
</evidence>
<accession>A0A1I7WHL1</accession>
<dbReference type="Proteomes" id="UP000095283">
    <property type="component" value="Unplaced"/>
</dbReference>
<evidence type="ECO:0000313" key="3">
    <source>
        <dbReference type="WBParaSite" id="Hba_04488"/>
    </source>
</evidence>
<protein>
    <submittedName>
        <fullName evidence="3">Ovule protein</fullName>
    </submittedName>
</protein>
<name>A0A1I7WHL1_HETBA</name>
<evidence type="ECO:0000313" key="2">
    <source>
        <dbReference type="Proteomes" id="UP000095283"/>
    </source>
</evidence>
<feature type="transmembrane region" description="Helical" evidence="1">
    <location>
        <begin position="60"/>
        <end position="78"/>
    </location>
</feature>
<keyword evidence="2" id="KW-1185">Reference proteome</keyword>